<evidence type="ECO:0000313" key="2">
    <source>
        <dbReference type="EMBL" id="RCV55498.1"/>
    </source>
</evidence>
<feature type="compositionally biased region" description="Low complexity" evidence="1">
    <location>
        <begin position="15"/>
        <end position="30"/>
    </location>
</feature>
<organism evidence="2 3">
    <name type="scientific">Marinitenerispora sediminis</name>
    <dbReference type="NCBI Taxonomy" id="1931232"/>
    <lineage>
        <taxon>Bacteria</taxon>
        <taxon>Bacillati</taxon>
        <taxon>Actinomycetota</taxon>
        <taxon>Actinomycetes</taxon>
        <taxon>Streptosporangiales</taxon>
        <taxon>Nocardiopsidaceae</taxon>
        <taxon>Marinitenerispora</taxon>
    </lineage>
</organism>
<sequence length="83" mass="8888">MRAAERGSTSSIRHSPLVSTAVSTSTALTRSSRRRTRMSRVTMPRSAAAAPKRAANISRPSHAARGSPATRMPCTRSALRVRA</sequence>
<keyword evidence="3" id="KW-1185">Reference proteome</keyword>
<accession>A0A368T2D0</accession>
<dbReference type="AlphaFoldDB" id="A0A368T2D0"/>
<dbReference type="Proteomes" id="UP000253318">
    <property type="component" value="Unassembled WGS sequence"/>
</dbReference>
<evidence type="ECO:0000256" key="1">
    <source>
        <dbReference type="SAM" id="MobiDB-lite"/>
    </source>
</evidence>
<reference evidence="2 3" key="1">
    <citation type="submission" date="2018-04" db="EMBL/GenBank/DDBJ databases">
        <title>Novel actinobacteria from marine sediment.</title>
        <authorList>
            <person name="Ng Z.Y."/>
            <person name="Tan G.Y.A."/>
        </authorList>
    </citation>
    <scope>NUCLEOTIDE SEQUENCE [LARGE SCALE GENOMIC DNA]</scope>
    <source>
        <strain evidence="2 3">TPS81</strain>
    </source>
</reference>
<feature type="compositionally biased region" description="Low complexity" evidence="1">
    <location>
        <begin position="39"/>
        <end position="55"/>
    </location>
</feature>
<dbReference type="EMBL" id="QEIN01000145">
    <property type="protein sequence ID" value="RCV55498.1"/>
    <property type="molecule type" value="Genomic_DNA"/>
</dbReference>
<feature type="region of interest" description="Disordered" evidence="1">
    <location>
        <begin position="1"/>
        <end position="83"/>
    </location>
</feature>
<protein>
    <submittedName>
        <fullName evidence="2">Uncharacterized protein</fullName>
    </submittedName>
</protein>
<evidence type="ECO:0000313" key="3">
    <source>
        <dbReference type="Proteomes" id="UP000253318"/>
    </source>
</evidence>
<comment type="caution">
    <text evidence="2">The sequence shown here is derived from an EMBL/GenBank/DDBJ whole genome shotgun (WGS) entry which is preliminary data.</text>
</comment>
<proteinExistence type="predicted"/>
<name>A0A368T2D0_9ACTN</name>
<gene>
    <name evidence="2" type="ORF">DEF24_17845</name>
</gene>